<feature type="signal peptide" evidence="1">
    <location>
        <begin position="1"/>
        <end position="25"/>
    </location>
</feature>
<protein>
    <submittedName>
        <fullName evidence="2">Uncharacterized protein</fullName>
    </submittedName>
</protein>
<dbReference type="EMBL" id="CAJZAF010000026">
    <property type="protein sequence ID" value="CAG9180131.1"/>
    <property type="molecule type" value="Genomic_DNA"/>
</dbReference>
<evidence type="ECO:0000313" key="3">
    <source>
        <dbReference type="Proteomes" id="UP000701702"/>
    </source>
</evidence>
<dbReference type="RefSeq" id="WP_224005692.1">
    <property type="nucleotide sequence ID" value="NZ_CAJZAF010000026.1"/>
</dbReference>
<name>A0ABM8XJC1_9BURK</name>
<feature type="chain" id="PRO_5045036521" evidence="1">
    <location>
        <begin position="26"/>
        <end position="115"/>
    </location>
</feature>
<proteinExistence type="predicted"/>
<organism evidence="2 3">
    <name type="scientific">Cupriavidus pinatubonensis</name>
    <dbReference type="NCBI Taxonomy" id="248026"/>
    <lineage>
        <taxon>Bacteria</taxon>
        <taxon>Pseudomonadati</taxon>
        <taxon>Pseudomonadota</taxon>
        <taxon>Betaproteobacteria</taxon>
        <taxon>Burkholderiales</taxon>
        <taxon>Burkholderiaceae</taxon>
        <taxon>Cupriavidus</taxon>
    </lineage>
</organism>
<gene>
    <name evidence="2" type="ORF">LMG23994_04338</name>
</gene>
<keyword evidence="1" id="KW-0732">Signal</keyword>
<reference evidence="2 3" key="1">
    <citation type="submission" date="2021-08" db="EMBL/GenBank/DDBJ databases">
        <authorList>
            <person name="Peeters C."/>
        </authorList>
    </citation>
    <scope>NUCLEOTIDE SEQUENCE [LARGE SCALE GENOMIC DNA]</scope>
    <source>
        <strain evidence="2 3">LMG 23994</strain>
    </source>
</reference>
<comment type="caution">
    <text evidence="2">The sequence shown here is derived from an EMBL/GenBank/DDBJ whole genome shotgun (WGS) entry which is preliminary data.</text>
</comment>
<dbReference type="Proteomes" id="UP000701702">
    <property type="component" value="Unassembled WGS sequence"/>
</dbReference>
<accession>A0ABM8XJC1</accession>
<evidence type="ECO:0000256" key="1">
    <source>
        <dbReference type="SAM" id="SignalP"/>
    </source>
</evidence>
<sequence length="115" mass="11587">MKRILMLIALAAGTAGLAGTQAALAKLPAPTDAQKAKAEETKARTAWADKVAAFQLCKAQDKVAARYYGDMKTSGKGTHEPVQTAACADPGPFVPPAAPATPAAAAAVQSTAKAP</sequence>
<keyword evidence="3" id="KW-1185">Reference proteome</keyword>
<evidence type="ECO:0000313" key="2">
    <source>
        <dbReference type="EMBL" id="CAG9180131.1"/>
    </source>
</evidence>